<feature type="transmembrane region" description="Helical" evidence="1">
    <location>
        <begin position="20"/>
        <end position="39"/>
    </location>
</feature>
<keyword evidence="1" id="KW-1133">Transmembrane helix</keyword>
<accession>A0A7S0FP88</accession>
<evidence type="ECO:0000313" key="2">
    <source>
        <dbReference type="EMBL" id="CAD8372448.1"/>
    </source>
</evidence>
<name>A0A7S0FP88_9STRA</name>
<keyword evidence="1" id="KW-0812">Transmembrane</keyword>
<organism evidence="2">
    <name type="scientific">Minutocellus polymorphus</name>
    <dbReference type="NCBI Taxonomy" id="265543"/>
    <lineage>
        <taxon>Eukaryota</taxon>
        <taxon>Sar</taxon>
        <taxon>Stramenopiles</taxon>
        <taxon>Ochrophyta</taxon>
        <taxon>Bacillariophyta</taxon>
        <taxon>Mediophyceae</taxon>
        <taxon>Cymatosirophycidae</taxon>
        <taxon>Cymatosirales</taxon>
        <taxon>Cymatosiraceae</taxon>
        <taxon>Minutocellus</taxon>
    </lineage>
</organism>
<evidence type="ECO:0000256" key="1">
    <source>
        <dbReference type="SAM" id="Phobius"/>
    </source>
</evidence>
<dbReference type="EMBL" id="HBEJ01011863">
    <property type="protein sequence ID" value="CAD8372448.1"/>
    <property type="molecule type" value="Transcribed_RNA"/>
</dbReference>
<sequence length="460" mass="53397">MTLENRAGTLNRVARLGRYTQWLFIASTFGFLYHHRYLILPPTRRLLKPFFVTGRVTDKKTETLSQSADTLCDLPLRPPSYTSVFRVYYGSKEELQTCIFHSFNAFWPDKAIWPEGGNMVIIWDGDSDRDHAAAEETEKKHLGWPLVHHLFEELPSRGAFPESAFHRGWGYDRQQYSNMVVDLVLERANLTTEYIGVGDTDSPLVAPILPDALFHFDEIRKKWLPRVIGYNGCCTDWIKGNKFALGENSSLVAEFMVVIGFPIIIKSAHLKDVRKAIVKNILGKDLDHDVIVGGLFEEAFARLTSSGFQYSQFDLMMHVMWEKHREEYHWIMRDQKRVHHPAFDFAGRLSDHPDVLAMDRHDRIPRVGVMKHSCRTWEPFYRAFVCLASDWSYDGCSEEGRSQNESLVEELFVDWEISQMGKRREVPGKGWLQSGIKYLNRAQNCNDANFIWMRSEENFE</sequence>
<reference evidence="2" key="1">
    <citation type="submission" date="2021-01" db="EMBL/GenBank/DDBJ databases">
        <authorList>
            <person name="Corre E."/>
            <person name="Pelletier E."/>
            <person name="Niang G."/>
            <person name="Scheremetjew M."/>
            <person name="Finn R."/>
            <person name="Kale V."/>
            <person name="Holt S."/>
            <person name="Cochrane G."/>
            <person name="Meng A."/>
            <person name="Brown T."/>
            <person name="Cohen L."/>
        </authorList>
    </citation>
    <scope>NUCLEOTIDE SEQUENCE</scope>
    <source>
        <strain evidence="2">CCMP3303</strain>
    </source>
</reference>
<protein>
    <submittedName>
        <fullName evidence="2">Uncharacterized protein</fullName>
    </submittedName>
</protein>
<proteinExistence type="predicted"/>
<dbReference type="AlphaFoldDB" id="A0A7S0FP88"/>
<gene>
    <name evidence="2" type="ORF">MPOL1434_LOCUS6957</name>
</gene>
<keyword evidence="1" id="KW-0472">Membrane</keyword>